<dbReference type="GO" id="GO:0046961">
    <property type="term" value="F:proton-transporting ATPase activity, rotational mechanism"/>
    <property type="evidence" value="ECO:0007669"/>
    <property type="project" value="InterPro"/>
</dbReference>
<organism evidence="6">
    <name type="scientific">Fervidicoccus fontis</name>
    <dbReference type="NCBI Taxonomy" id="683846"/>
    <lineage>
        <taxon>Archaea</taxon>
        <taxon>Thermoproteota</taxon>
        <taxon>Thermoprotei</taxon>
        <taxon>Fervidicoccales</taxon>
        <taxon>Fervidicoccaceae</taxon>
        <taxon>Fervidicoccus</taxon>
    </lineage>
</organism>
<comment type="subunit">
    <text evidence="4">Has multiple subunits with at least A(3), B(3), C, D, E, F, H, I and proteolipid K(x).</text>
</comment>
<dbReference type="AlphaFoldDB" id="A0A7J3ZJ43"/>
<comment type="subcellular location">
    <subcellularLocation>
        <location evidence="4">Cell membrane</location>
        <topology evidence="4">Peripheral membrane protein</topology>
    </subcellularLocation>
</comment>
<comment type="function">
    <text evidence="4">Component of the A-type ATP synthase that produces ATP from ADP in the presence of a proton gradient across the membrane.</text>
</comment>
<keyword evidence="3 4" id="KW-0406">Ion transport</keyword>
<comment type="similarity">
    <text evidence="1 4">Belongs to the V-ATPase D subunit family.</text>
</comment>
<evidence type="ECO:0000313" key="6">
    <source>
        <dbReference type="EMBL" id="HHQ80059.1"/>
    </source>
</evidence>
<evidence type="ECO:0000256" key="3">
    <source>
        <dbReference type="ARBA" id="ARBA00023065"/>
    </source>
</evidence>
<dbReference type="GO" id="GO:0005886">
    <property type="term" value="C:plasma membrane"/>
    <property type="evidence" value="ECO:0007669"/>
    <property type="project" value="UniProtKB-SubCell"/>
</dbReference>
<keyword evidence="4" id="KW-0472">Membrane</keyword>
<gene>
    <name evidence="4" type="primary">atpD</name>
    <name evidence="6" type="ORF">ENM78_01135</name>
</gene>
<evidence type="ECO:0000256" key="1">
    <source>
        <dbReference type="ARBA" id="ARBA00005850"/>
    </source>
</evidence>
<keyword evidence="4" id="KW-1003">Cell membrane</keyword>
<feature type="coiled-coil region" evidence="5">
    <location>
        <begin position="15"/>
        <end position="67"/>
    </location>
</feature>
<dbReference type="Pfam" id="PF01813">
    <property type="entry name" value="ATP-synt_D"/>
    <property type="match status" value="1"/>
</dbReference>
<evidence type="ECO:0000256" key="2">
    <source>
        <dbReference type="ARBA" id="ARBA00022448"/>
    </source>
</evidence>
<sequence length="209" mass="24434">MAVDPRKVLPTKINLIRLRREARSIRRIRKVLEEKRSALILYVRSMIEEYERLYESVAEEVDKAYKAYGRAAIQAGYERVREMSALTPPTLKLRVRERVAFAVKVPVVDVQKETFPPVPGVVDVPPSMIEAVQALREAFTKYSKLVELEYSLRRLLEELKKTQRLINAIDNVVMPSLVKAIKHISLVLEERSREEFMRLKMMKRKRQTV</sequence>
<reference evidence="6" key="1">
    <citation type="journal article" date="2020" name="mSystems">
        <title>Genome- and Community-Level Interaction Insights into Carbon Utilization and Element Cycling Functions of Hydrothermarchaeota in Hydrothermal Sediment.</title>
        <authorList>
            <person name="Zhou Z."/>
            <person name="Liu Y."/>
            <person name="Xu W."/>
            <person name="Pan J."/>
            <person name="Luo Z.H."/>
            <person name="Li M."/>
        </authorList>
    </citation>
    <scope>NUCLEOTIDE SEQUENCE [LARGE SCALE GENOMIC DNA]</scope>
    <source>
        <strain evidence="6">SpSt-1116</strain>
    </source>
</reference>
<dbReference type="PANTHER" id="PTHR11671">
    <property type="entry name" value="V-TYPE ATP SYNTHASE SUBUNIT D"/>
    <property type="match status" value="1"/>
</dbReference>
<evidence type="ECO:0000256" key="5">
    <source>
        <dbReference type="SAM" id="Coils"/>
    </source>
</evidence>
<dbReference type="InterPro" id="IPR002699">
    <property type="entry name" value="V_ATPase_D"/>
</dbReference>
<dbReference type="GO" id="GO:0005524">
    <property type="term" value="F:ATP binding"/>
    <property type="evidence" value="ECO:0007669"/>
    <property type="project" value="UniProtKB-UniRule"/>
</dbReference>
<keyword evidence="2 4" id="KW-0813">Transport</keyword>
<evidence type="ECO:0000256" key="4">
    <source>
        <dbReference type="HAMAP-Rule" id="MF_00271"/>
    </source>
</evidence>
<protein>
    <recommendedName>
        <fullName evidence="4">A-type ATP synthase subunit D</fullName>
    </recommendedName>
</protein>
<dbReference type="NCBIfam" id="TIGR00309">
    <property type="entry name" value="V_ATPase_subD"/>
    <property type="match status" value="1"/>
</dbReference>
<keyword evidence="4" id="KW-0375">Hydrogen ion transport</keyword>
<keyword evidence="4" id="KW-0066">ATP synthesis</keyword>
<feature type="coiled-coil region" evidence="5">
    <location>
        <begin position="145"/>
        <end position="172"/>
    </location>
</feature>
<keyword evidence="5" id="KW-0175">Coiled coil</keyword>
<dbReference type="Gene3D" id="1.10.287.3240">
    <property type="match status" value="1"/>
</dbReference>
<dbReference type="GO" id="GO:0046933">
    <property type="term" value="F:proton-transporting ATP synthase activity, rotational mechanism"/>
    <property type="evidence" value="ECO:0007669"/>
    <property type="project" value="UniProtKB-UniRule"/>
</dbReference>
<proteinExistence type="inferred from homology"/>
<dbReference type="EMBL" id="DRZC01000017">
    <property type="protein sequence ID" value="HHQ80059.1"/>
    <property type="molecule type" value="Genomic_DNA"/>
</dbReference>
<dbReference type="GO" id="GO:0042777">
    <property type="term" value="P:proton motive force-driven plasma membrane ATP synthesis"/>
    <property type="evidence" value="ECO:0007669"/>
    <property type="project" value="UniProtKB-UniRule"/>
</dbReference>
<dbReference type="HAMAP" id="MF_00271">
    <property type="entry name" value="ATP_synth_D_arch"/>
    <property type="match status" value="1"/>
</dbReference>
<name>A0A7J3ZJ43_9CREN</name>
<accession>A0A7J3ZJ43</accession>
<comment type="caution">
    <text evidence="6">The sequence shown here is derived from an EMBL/GenBank/DDBJ whole genome shotgun (WGS) entry which is preliminary data.</text>
</comment>